<accession>A0A4R3QPI7</accession>
<organism evidence="1 2">
    <name type="scientific">Rhizobium azibense</name>
    <dbReference type="NCBI Taxonomy" id="1136135"/>
    <lineage>
        <taxon>Bacteria</taxon>
        <taxon>Pseudomonadati</taxon>
        <taxon>Pseudomonadota</taxon>
        <taxon>Alphaproteobacteria</taxon>
        <taxon>Hyphomicrobiales</taxon>
        <taxon>Rhizobiaceae</taxon>
        <taxon>Rhizobium/Agrobacterium group</taxon>
        <taxon>Rhizobium</taxon>
    </lineage>
</organism>
<evidence type="ECO:0000313" key="1">
    <source>
        <dbReference type="EMBL" id="TCU23009.1"/>
    </source>
</evidence>
<proteinExistence type="predicted"/>
<dbReference type="Proteomes" id="UP000295547">
    <property type="component" value="Unassembled WGS sequence"/>
</dbReference>
<protein>
    <recommendedName>
        <fullName evidence="3">Fido domain-containing protein</fullName>
    </recommendedName>
</protein>
<gene>
    <name evidence="1" type="ORF">EV130_108151</name>
</gene>
<keyword evidence="2" id="KW-1185">Reference proteome</keyword>
<sequence>MTKSSPNRRAGCWGRAESRRCTSSEFVRCHSLVDGNKRTGYFAAFVASLAACEIDDEGVRLFLRVVSVFLAR</sequence>
<dbReference type="EMBL" id="SMBJ01000008">
    <property type="protein sequence ID" value="TCU23009.1"/>
    <property type="molecule type" value="Genomic_DNA"/>
</dbReference>
<evidence type="ECO:0008006" key="3">
    <source>
        <dbReference type="Google" id="ProtNLM"/>
    </source>
</evidence>
<dbReference type="AlphaFoldDB" id="A0A4R3QPI7"/>
<evidence type="ECO:0000313" key="2">
    <source>
        <dbReference type="Proteomes" id="UP000295547"/>
    </source>
</evidence>
<comment type="caution">
    <text evidence="1">The sequence shown here is derived from an EMBL/GenBank/DDBJ whole genome shotgun (WGS) entry which is preliminary data.</text>
</comment>
<reference evidence="1 2" key="1">
    <citation type="submission" date="2019-03" db="EMBL/GenBank/DDBJ databases">
        <title>Genomic Encyclopedia of Type Strains, Phase IV (KMG-V): Genome sequencing to study the core and pangenomes of soil and plant-associated prokaryotes.</title>
        <authorList>
            <person name="Whitman W."/>
        </authorList>
    </citation>
    <scope>NUCLEOTIDE SEQUENCE [LARGE SCALE GENOMIC DNA]</scope>
    <source>
        <strain evidence="1 2">Gr42</strain>
    </source>
</reference>
<name>A0A4R3QPI7_9HYPH</name>